<organism evidence="2 3">
    <name type="scientific">Rhodoferax saidenbachensis</name>
    <dbReference type="NCBI Taxonomy" id="1484693"/>
    <lineage>
        <taxon>Bacteria</taxon>
        <taxon>Pseudomonadati</taxon>
        <taxon>Pseudomonadota</taxon>
        <taxon>Betaproteobacteria</taxon>
        <taxon>Burkholderiales</taxon>
        <taxon>Comamonadaceae</taxon>
        <taxon>Rhodoferax</taxon>
    </lineage>
</organism>
<dbReference type="EMBL" id="JAVDXO010000002">
    <property type="protein sequence ID" value="MDR7306091.1"/>
    <property type="molecule type" value="Genomic_DNA"/>
</dbReference>
<feature type="transmembrane region" description="Helical" evidence="1">
    <location>
        <begin position="60"/>
        <end position="77"/>
    </location>
</feature>
<feature type="transmembrane region" description="Helical" evidence="1">
    <location>
        <begin position="166"/>
        <end position="188"/>
    </location>
</feature>
<gene>
    <name evidence="2" type="ORF">J2X15_001369</name>
</gene>
<reference evidence="2 3" key="1">
    <citation type="submission" date="2023-07" db="EMBL/GenBank/DDBJ databases">
        <title>Sorghum-associated microbial communities from plants grown in Nebraska, USA.</title>
        <authorList>
            <person name="Schachtman D."/>
        </authorList>
    </citation>
    <scope>NUCLEOTIDE SEQUENCE [LARGE SCALE GENOMIC DNA]</scope>
    <source>
        <strain evidence="2 3">BE308</strain>
    </source>
</reference>
<comment type="caution">
    <text evidence="2">The sequence shown here is derived from an EMBL/GenBank/DDBJ whole genome shotgun (WGS) entry which is preliminary data.</text>
</comment>
<keyword evidence="1" id="KW-0812">Transmembrane</keyword>
<accession>A0ABU1ZNG5</accession>
<keyword evidence="3" id="KW-1185">Reference proteome</keyword>
<feature type="transmembrane region" description="Helical" evidence="1">
    <location>
        <begin position="89"/>
        <end position="108"/>
    </location>
</feature>
<keyword evidence="1" id="KW-0472">Membrane</keyword>
<dbReference type="Proteomes" id="UP001268089">
    <property type="component" value="Unassembled WGS sequence"/>
</dbReference>
<dbReference type="RefSeq" id="WP_310340688.1">
    <property type="nucleotide sequence ID" value="NZ_JAVDXO010000002.1"/>
</dbReference>
<proteinExistence type="predicted"/>
<protein>
    <submittedName>
        <fullName evidence="2">Membrane protein</fullName>
    </submittedName>
</protein>
<keyword evidence="1" id="KW-1133">Transmembrane helix</keyword>
<evidence type="ECO:0000313" key="2">
    <source>
        <dbReference type="EMBL" id="MDR7306091.1"/>
    </source>
</evidence>
<sequence length="214" mass="24162">MNRIARLLAIAGIAVVGAAYLAFSHFLTIDEHPNLLMLAVGVAPLTVMALLAAWHSRMRWPALLALAMLAFLVRLYLDELRNHVNWLYFMQHVGAMSLLAITFGATLGRGDANALCSQVTRMLLPSPADPVYMRYTWKVTLVWTAYFIISGVLSVGLFFWAPLAVWSFFANLLTPVTVGLMFVVEYLVRVRVLPDREHYSIAQIVQAYRSYERR</sequence>
<feature type="transmembrane region" description="Helical" evidence="1">
    <location>
        <begin position="35"/>
        <end position="53"/>
    </location>
</feature>
<feature type="transmembrane region" description="Helical" evidence="1">
    <location>
        <begin position="141"/>
        <end position="160"/>
    </location>
</feature>
<feature type="transmembrane region" description="Helical" evidence="1">
    <location>
        <begin position="7"/>
        <end position="29"/>
    </location>
</feature>
<evidence type="ECO:0000313" key="3">
    <source>
        <dbReference type="Proteomes" id="UP001268089"/>
    </source>
</evidence>
<evidence type="ECO:0000256" key="1">
    <source>
        <dbReference type="SAM" id="Phobius"/>
    </source>
</evidence>
<name>A0ABU1ZNG5_9BURK</name>